<dbReference type="OrthoDB" id="8450256at2"/>
<name>A0A552V5R4_9FLAO</name>
<protein>
    <submittedName>
        <fullName evidence="1">Uncharacterized protein</fullName>
    </submittedName>
</protein>
<dbReference type="InterPro" id="IPR046592">
    <property type="entry name" value="DUF6650"/>
</dbReference>
<dbReference type="RefSeq" id="WP_143372451.1">
    <property type="nucleotide sequence ID" value="NZ_VJVZ01000003.1"/>
</dbReference>
<reference evidence="1 2" key="1">
    <citation type="submission" date="2019-07" db="EMBL/GenBank/DDBJ databases">
        <title>Flavobacterium sp. nov., isolated from glacier ice.</title>
        <authorList>
            <person name="Liu Q."/>
            <person name="Xin Y.-H."/>
        </authorList>
    </citation>
    <scope>NUCLEOTIDE SEQUENCE [LARGE SCALE GENOMIC DNA]</scope>
    <source>
        <strain evidence="1 2">ZT4R6</strain>
    </source>
</reference>
<gene>
    <name evidence="1" type="ORF">FMM05_06070</name>
</gene>
<dbReference type="AlphaFoldDB" id="A0A552V5R4"/>
<organism evidence="1 2">
    <name type="scientific">Flavobacterium zepuense</name>
    <dbReference type="NCBI Taxonomy" id="2593302"/>
    <lineage>
        <taxon>Bacteria</taxon>
        <taxon>Pseudomonadati</taxon>
        <taxon>Bacteroidota</taxon>
        <taxon>Flavobacteriia</taxon>
        <taxon>Flavobacteriales</taxon>
        <taxon>Flavobacteriaceae</taxon>
        <taxon>Flavobacterium</taxon>
    </lineage>
</organism>
<proteinExistence type="predicted"/>
<dbReference type="Proteomes" id="UP000320643">
    <property type="component" value="Unassembled WGS sequence"/>
</dbReference>
<comment type="caution">
    <text evidence="1">The sequence shown here is derived from an EMBL/GenBank/DDBJ whole genome shotgun (WGS) entry which is preliminary data.</text>
</comment>
<evidence type="ECO:0000313" key="2">
    <source>
        <dbReference type="Proteomes" id="UP000320643"/>
    </source>
</evidence>
<evidence type="ECO:0000313" key="1">
    <source>
        <dbReference type="EMBL" id="TRW25787.1"/>
    </source>
</evidence>
<accession>A0A552V5R4</accession>
<keyword evidence="2" id="KW-1185">Reference proteome</keyword>
<dbReference type="Pfam" id="PF20355">
    <property type="entry name" value="DUF6650"/>
    <property type="match status" value="1"/>
</dbReference>
<sequence length="112" mass="13379">MKFKEIANRITGISIPIFGISWNPPILERKIAEKVVIFLEDRRVLYNPFQLETPRYCTQSIIQIREFINQQLYDVKRDSELDKILRAMRSACHKFLSILQENDFYFTSEGYQ</sequence>
<dbReference type="EMBL" id="VJVZ01000003">
    <property type="protein sequence ID" value="TRW25787.1"/>
    <property type="molecule type" value="Genomic_DNA"/>
</dbReference>